<evidence type="ECO:0000313" key="4">
    <source>
        <dbReference type="Proteomes" id="UP001595925"/>
    </source>
</evidence>
<feature type="domain" description="UspA" evidence="2">
    <location>
        <begin position="3"/>
        <end position="128"/>
    </location>
</feature>
<dbReference type="Proteomes" id="UP001595925">
    <property type="component" value="Unassembled WGS sequence"/>
</dbReference>
<protein>
    <submittedName>
        <fullName evidence="3">Universal stress protein</fullName>
    </submittedName>
</protein>
<comment type="caution">
    <text evidence="3">The sequence shown here is derived from an EMBL/GenBank/DDBJ whole genome shotgun (WGS) entry which is preliminary data.</text>
</comment>
<dbReference type="RefSeq" id="WP_224830026.1">
    <property type="nucleotide sequence ID" value="NZ_JAIVEF010000035.1"/>
</dbReference>
<sequence length="169" mass="18358">MYHVLVPIDTNEDRALSQARAAAALHREGSEIQATLLHVFDDRDRAETTSVTQLEVGNRVANYLSDQGVSVHTESRYGDPASEIVEAADELNADNIILGGRKRSKLGSLIFGSVSQTVTLEANHPVTITGDTVKADPTYICETCGKKYYTESEITTCNSCGGVKIEKVR</sequence>
<accession>A0ABD5QH58</accession>
<evidence type="ECO:0000259" key="2">
    <source>
        <dbReference type="Pfam" id="PF00582"/>
    </source>
</evidence>
<dbReference type="CDD" id="cd00293">
    <property type="entry name" value="USP-like"/>
    <property type="match status" value="1"/>
</dbReference>
<dbReference type="PRINTS" id="PR01438">
    <property type="entry name" value="UNVRSLSTRESS"/>
</dbReference>
<name>A0ABD5QH58_9EURY</name>
<dbReference type="InterPro" id="IPR014729">
    <property type="entry name" value="Rossmann-like_a/b/a_fold"/>
</dbReference>
<reference evidence="3 4" key="1">
    <citation type="journal article" date="2019" name="Int. J. Syst. Evol. Microbiol.">
        <title>The Global Catalogue of Microorganisms (GCM) 10K type strain sequencing project: providing services to taxonomists for standard genome sequencing and annotation.</title>
        <authorList>
            <consortium name="The Broad Institute Genomics Platform"/>
            <consortium name="The Broad Institute Genome Sequencing Center for Infectious Disease"/>
            <person name="Wu L."/>
            <person name="Ma J."/>
        </authorList>
    </citation>
    <scope>NUCLEOTIDE SEQUENCE [LARGE SCALE GENOMIC DNA]</scope>
    <source>
        <strain evidence="3 4">CGMCC 1.15824</strain>
    </source>
</reference>
<dbReference type="Pfam" id="PF00582">
    <property type="entry name" value="Usp"/>
    <property type="match status" value="1"/>
</dbReference>
<gene>
    <name evidence="3" type="ORF">ACFPFO_14190</name>
</gene>
<dbReference type="Gene3D" id="3.40.50.620">
    <property type="entry name" value="HUPs"/>
    <property type="match status" value="1"/>
</dbReference>
<dbReference type="PANTHER" id="PTHR46268:SF6">
    <property type="entry name" value="UNIVERSAL STRESS PROTEIN UP12"/>
    <property type="match status" value="1"/>
</dbReference>
<evidence type="ECO:0000256" key="1">
    <source>
        <dbReference type="ARBA" id="ARBA00008791"/>
    </source>
</evidence>
<keyword evidence="4" id="KW-1185">Reference proteome</keyword>
<dbReference type="EMBL" id="JBHSJG010000037">
    <property type="protein sequence ID" value="MFC4988894.1"/>
    <property type="molecule type" value="Genomic_DNA"/>
</dbReference>
<proteinExistence type="inferred from homology"/>
<dbReference type="SUPFAM" id="SSF52402">
    <property type="entry name" value="Adenine nucleotide alpha hydrolases-like"/>
    <property type="match status" value="1"/>
</dbReference>
<organism evidence="3 4">
    <name type="scientific">Saliphagus infecundisoli</name>
    <dbReference type="NCBI Taxonomy" id="1849069"/>
    <lineage>
        <taxon>Archaea</taxon>
        <taxon>Methanobacteriati</taxon>
        <taxon>Methanobacteriota</taxon>
        <taxon>Stenosarchaea group</taxon>
        <taxon>Halobacteria</taxon>
        <taxon>Halobacteriales</taxon>
        <taxon>Natrialbaceae</taxon>
        <taxon>Saliphagus</taxon>
    </lineage>
</organism>
<dbReference type="AlphaFoldDB" id="A0ABD5QH58"/>
<comment type="similarity">
    <text evidence="1">Belongs to the universal stress protein A family.</text>
</comment>
<evidence type="ECO:0000313" key="3">
    <source>
        <dbReference type="EMBL" id="MFC4988894.1"/>
    </source>
</evidence>
<dbReference type="PANTHER" id="PTHR46268">
    <property type="entry name" value="STRESS RESPONSE PROTEIN NHAX"/>
    <property type="match status" value="1"/>
</dbReference>
<dbReference type="InterPro" id="IPR006015">
    <property type="entry name" value="Universal_stress_UspA"/>
</dbReference>
<dbReference type="InterPro" id="IPR006016">
    <property type="entry name" value="UspA"/>
</dbReference>